<dbReference type="AlphaFoldDB" id="A0A0A9GN76"/>
<reference evidence="2" key="2">
    <citation type="journal article" date="2015" name="Data Brief">
        <title>Shoot transcriptome of the giant reed, Arundo donax.</title>
        <authorList>
            <person name="Barrero R.A."/>
            <person name="Guerrero F.D."/>
            <person name="Moolhuijzen P."/>
            <person name="Goolsby J.A."/>
            <person name="Tidwell J."/>
            <person name="Bellgard S.E."/>
            <person name="Bellgard M.I."/>
        </authorList>
    </citation>
    <scope>NUCLEOTIDE SEQUENCE</scope>
    <source>
        <tissue evidence="2">Shoot tissue taken approximately 20 cm above the soil surface</tissue>
    </source>
</reference>
<keyword evidence="1" id="KW-1133">Transmembrane helix</keyword>
<sequence length="46" mass="4903">MPFAVMEWSPRCRPWSSSSSSSSVALSVAAVPLPLLILLPSSWPSS</sequence>
<proteinExistence type="predicted"/>
<evidence type="ECO:0000313" key="2">
    <source>
        <dbReference type="EMBL" id="JAE26570.1"/>
    </source>
</evidence>
<evidence type="ECO:0000256" key="1">
    <source>
        <dbReference type="SAM" id="Phobius"/>
    </source>
</evidence>
<dbReference type="EMBL" id="GBRH01171326">
    <property type="protein sequence ID" value="JAE26570.1"/>
    <property type="molecule type" value="Transcribed_RNA"/>
</dbReference>
<protein>
    <submittedName>
        <fullName evidence="2">Uncharacterized protein</fullName>
    </submittedName>
</protein>
<accession>A0A0A9GN76</accession>
<keyword evidence="1" id="KW-0812">Transmembrane</keyword>
<reference evidence="2" key="1">
    <citation type="submission" date="2014-09" db="EMBL/GenBank/DDBJ databases">
        <authorList>
            <person name="Magalhaes I.L.F."/>
            <person name="Oliveira U."/>
            <person name="Santos F.R."/>
            <person name="Vidigal T.H.D.A."/>
            <person name="Brescovit A.D."/>
            <person name="Santos A.J."/>
        </authorList>
    </citation>
    <scope>NUCLEOTIDE SEQUENCE</scope>
    <source>
        <tissue evidence="2">Shoot tissue taken approximately 20 cm above the soil surface</tissue>
    </source>
</reference>
<name>A0A0A9GN76_ARUDO</name>
<keyword evidence="1" id="KW-0472">Membrane</keyword>
<organism evidence="2">
    <name type="scientific">Arundo donax</name>
    <name type="common">Giant reed</name>
    <name type="synonym">Donax arundinaceus</name>
    <dbReference type="NCBI Taxonomy" id="35708"/>
    <lineage>
        <taxon>Eukaryota</taxon>
        <taxon>Viridiplantae</taxon>
        <taxon>Streptophyta</taxon>
        <taxon>Embryophyta</taxon>
        <taxon>Tracheophyta</taxon>
        <taxon>Spermatophyta</taxon>
        <taxon>Magnoliopsida</taxon>
        <taxon>Liliopsida</taxon>
        <taxon>Poales</taxon>
        <taxon>Poaceae</taxon>
        <taxon>PACMAD clade</taxon>
        <taxon>Arundinoideae</taxon>
        <taxon>Arundineae</taxon>
        <taxon>Arundo</taxon>
    </lineage>
</organism>
<feature type="transmembrane region" description="Helical" evidence="1">
    <location>
        <begin position="20"/>
        <end position="39"/>
    </location>
</feature>